<comment type="caution">
    <text evidence="1">The sequence shown here is derived from an EMBL/GenBank/DDBJ whole genome shotgun (WGS) entry which is preliminary data.</text>
</comment>
<sequence>NPSNLDSVKDYQLLEITPQDQLSSLSSTSLKHQSFFITFQIIESNHHTSIHTIITTIDKEFIIWDLENPARSLKFLAKDIGDSHKYQSHQINSNLKLVKEYTIDSQVKKSVKSRTKLSQLQYQQDLKRHPDVITGLQVVSNPYEMIISCDRSGAVIVGLVDLVVTNEQRLSTVQLGKDTANGPHVNGFGVASSAQQKLWGSVPPGGHVVGDGMWSLFQVHWSDTSGQSEITDLEVPLVVDQDVAWLQVSVNDIC</sequence>
<proteinExistence type="predicted"/>
<reference evidence="1" key="1">
    <citation type="journal article" date="2021" name="Open Biol.">
        <title>Shared evolutionary footprints suggest mitochondrial oxidative damage underlies multiple complex I losses in fungi.</title>
        <authorList>
            <person name="Schikora-Tamarit M.A."/>
            <person name="Marcet-Houben M."/>
            <person name="Nosek J."/>
            <person name="Gabaldon T."/>
        </authorList>
    </citation>
    <scope>NUCLEOTIDE SEQUENCE</scope>
    <source>
        <strain evidence="1">CBS2887</strain>
    </source>
</reference>
<feature type="non-terminal residue" evidence="1">
    <location>
        <position position="254"/>
    </location>
</feature>
<organism evidence="1 2">
    <name type="scientific">Wickerhamomyces pijperi</name>
    <name type="common">Yeast</name>
    <name type="synonym">Pichia pijperi</name>
    <dbReference type="NCBI Taxonomy" id="599730"/>
    <lineage>
        <taxon>Eukaryota</taxon>
        <taxon>Fungi</taxon>
        <taxon>Dikarya</taxon>
        <taxon>Ascomycota</taxon>
        <taxon>Saccharomycotina</taxon>
        <taxon>Saccharomycetes</taxon>
        <taxon>Phaffomycetales</taxon>
        <taxon>Wickerhamomycetaceae</taxon>
        <taxon>Wickerhamomyces</taxon>
    </lineage>
</organism>
<evidence type="ECO:0000313" key="1">
    <source>
        <dbReference type="EMBL" id="KAH3685822.1"/>
    </source>
</evidence>
<dbReference type="Proteomes" id="UP000774326">
    <property type="component" value="Unassembled WGS sequence"/>
</dbReference>
<dbReference type="AlphaFoldDB" id="A0A9P8Q894"/>
<protein>
    <submittedName>
        <fullName evidence="1">Uncharacterized protein</fullName>
    </submittedName>
</protein>
<gene>
    <name evidence="1" type="ORF">WICPIJ_003209</name>
</gene>
<dbReference type="OrthoDB" id="5761466at2759"/>
<accession>A0A9P8Q894</accession>
<reference evidence="1" key="2">
    <citation type="submission" date="2021-01" db="EMBL/GenBank/DDBJ databases">
        <authorList>
            <person name="Schikora-Tamarit M.A."/>
        </authorList>
    </citation>
    <scope>NUCLEOTIDE SEQUENCE</scope>
    <source>
        <strain evidence="1">CBS2887</strain>
    </source>
</reference>
<name>A0A9P8Q894_WICPI</name>
<dbReference type="EMBL" id="JAEUBG010001775">
    <property type="protein sequence ID" value="KAH3685822.1"/>
    <property type="molecule type" value="Genomic_DNA"/>
</dbReference>
<keyword evidence="2" id="KW-1185">Reference proteome</keyword>
<evidence type="ECO:0000313" key="2">
    <source>
        <dbReference type="Proteomes" id="UP000774326"/>
    </source>
</evidence>